<dbReference type="Gene3D" id="1.10.287.70">
    <property type="match status" value="1"/>
</dbReference>
<feature type="domain" description="Polycystin cation channel PKD1/PKD2" evidence="14">
    <location>
        <begin position="669"/>
        <end position="827"/>
    </location>
</feature>
<dbReference type="Proteomes" id="UP000050741">
    <property type="component" value="Unassembled WGS sequence"/>
</dbReference>
<dbReference type="InterPro" id="IPR049134">
    <property type="entry name" value="MCLN_ECD"/>
</dbReference>
<dbReference type="GO" id="GO:0005765">
    <property type="term" value="C:lysosomal membrane"/>
    <property type="evidence" value="ECO:0007669"/>
    <property type="project" value="TreeGrafter"/>
</dbReference>
<dbReference type="AlphaFoldDB" id="A0A183BMS3"/>
<evidence type="ECO:0000256" key="8">
    <source>
        <dbReference type="ARBA" id="ARBA00023065"/>
    </source>
</evidence>
<dbReference type="FunFam" id="1.10.287.70:FF:000207">
    <property type="entry name" value="Predicted protein"/>
    <property type="match status" value="1"/>
</dbReference>
<keyword evidence="8" id="KW-0406">Ion transport</keyword>
<evidence type="ECO:0000256" key="3">
    <source>
        <dbReference type="ARBA" id="ARBA00022448"/>
    </source>
</evidence>
<dbReference type="GO" id="GO:0005886">
    <property type="term" value="C:plasma membrane"/>
    <property type="evidence" value="ECO:0007669"/>
    <property type="project" value="UniProtKB-SubCell"/>
</dbReference>
<comment type="subcellular location">
    <subcellularLocation>
        <location evidence="2">Cell membrane</location>
        <topology evidence="2">Multi-pass membrane protein</topology>
    </subcellularLocation>
    <subcellularLocation>
        <location evidence="1">Endosome membrane</location>
        <topology evidence="1">Multi-pass membrane protein</topology>
    </subcellularLocation>
</comment>
<evidence type="ECO:0000256" key="4">
    <source>
        <dbReference type="ARBA" id="ARBA00022475"/>
    </source>
</evidence>
<name>A0A183BMS3_GLOPA</name>
<sequence length="1004" mass="113658">MYLRRLCSTRANTITLVLASTFAELSTLLLAQHLRNLVLFLAELYDKLEVNGVKSSELAAHLFDQLRNLLKLNIPITDKTVDVIVKTLKLVGRFLENDRGPQAMAEFLAEFDQSVQDTDAQLSESAREKVRCLFTLRENKWGIVAESNIGDGTTAPSTSVGIIGPDGVPLTEDECAFMEENLDAFENSPGGSQGLNAFDEDNVEDDYEKFLQATAIRAAEKALEKVSIDEDDDVSSVVSSVGPAPPFWNGISRCRCECPTTVTTPANCNCVLTLSALFLDFHIIMTVEDIAGTLRQQSLSNEELMDTFPDGLFFNFNERLDRLELEQREIGTRLRRHLQFFFMNPLDKYRIRQQFPFKLFLQVLKVAFVTIQLILFAQLRISHVDFLDETLTVMRHKFLKEWGDERDTRTYPPASGPYSVYTSDQIIEHFSHIVKAYYSIQNDSFAAFSYDTSIAQMPYKDVWDDELGKAHIVDEHQSLRRHIAFGSIPPLQLCIDRIADVSIENETYIFDISEETDCFLLNFTQKEVLDVFRDPYTIRRLLVQRNITFKAEDALIVSKAFINFNLRTIHFSTLQNDQKPECYLIKLIVCFDNSRHTGQIKVDLIAAISYINLCNGRILQVNSIGLDTVVIATTCDFFERAFGIRMNIKDQWEFLNLWYAMIVVNDLLIVAGTVSKASIQFRDFDSALFTLTGILLGLGVFMVFFGLLRYFTFFSQYNIIILTLRKSLPSIMRFLVCAVILYSGFLFAGWVIIGPYSLKFRTLGESSEALFSLLNGDDMFATFYTISDDNTVIKVFGTVYIYLFVSLFIYVVLSLFIAIIMDAYEVVKNRHNPAMDVQRSTLHEFLASSEMPNAGTHEARELFAPDQLLRLEDNWPFLRNWTDLRGAMPLRNPFRGNSGPGTSVGGGRFSGNNGGPFFDYQSFENTTGLSRASTHNDVSVLDATTIDVGNEQSNVEQGQNDQQPLYIGSMEGVPPEMQQLPADSLRMSRFIVTAPSTSQMPSRS</sequence>
<evidence type="ECO:0000256" key="9">
    <source>
        <dbReference type="ARBA" id="ARBA00023136"/>
    </source>
</evidence>
<proteinExistence type="predicted"/>
<keyword evidence="5 13" id="KW-0812">Transmembrane</keyword>
<keyword evidence="3" id="KW-0813">Transport</keyword>
<feature type="domain" description="Mucolipin extracytosolic" evidence="15">
    <location>
        <begin position="490"/>
        <end position="608"/>
    </location>
</feature>
<comment type="catalytic activity">
    <reaction evidence="12">
        <text>Ca(2+)(in) = Ca(2+)(out)</text>
        <dbReference type="Rhea" id="RHEA:29671"/>
        <dbReference type="ChEBI" id="CHEBI:29108"/>
    </reaction>
</comment>
<dbReference type="CDD" id="cd21050">
    <property type="entry name" value="ELD_TRPML"/>
    <property type="match status" value="1"/>
</dbReference>
<dbReference type="GO" id="GO:0072345">
    <property type="term" value="F:NAADP-sensitive calcium-release channel activity"/>
    <property type="evidence" value="ECO:0007669"/>
    <property type="project" value="TreeGrafter"/>
</dbReference>
<feature type="transmembrane region" description="Helical" evidence="13">
    <location>
        <begin position="731"/>
        <end position="753"/>
    </location>
</feature>
<evidence type="ECO:0000256" key="5">
    <source>
        <dbReference type="ARBA" id="ARBA00022692"/>
    </source>
</evidence>
<evidence type="ECO:0000256" key="12">
    <source>
        <dbReference type="ARBA" id="ARBA00036634"/>
    </source>
</evidence>
<keyword evidence="4" id="KW-1003">Cell membrane</keyword>
<evidence type="ECO:0000259" key="15">
    <source>
        <dbReference type="Pfam" id="PF21381"/>
    </source>
</evidence>
<keyword evidence="11" id="KW-0407">Ion channel</keyword>
<evidence type="ECO:0000313" key="17">
    <source>
        <dbReference type="WBParaSite" id="GPLIN_000190800"/>
    </source>
</evidence>
<feature type="transmembrane region" description="Helical" evidence="13">
    <location>
        <begin position="359"/>
        <end position="377"/>
    </location>
</feature>
<dbReference type="Gene3D" id="1.25.40.180">
    <property type="match status" value="1"/>
</dbReference>
<dbReference type="InterPro" id="IPR016024">
    <property type="entry name" value="ARM-type_fold"/>
</dbReference>
<evidence type="ECO:0000256" key="6">
    <source>
        <dbReference type="ARBA" id="ARBA00022753"/>
    </source>
</evidence>
<keyword evidence="9 13" id="KW-0472">Membrane</keyword>
<dbReference type="GO" id="GO:0010008">
    <property type="term" value="C:endosome membrane"/>
    <property type="evidence" value="ECO:0007669"/>
    <property type="project" value="UniProtKB-SubCell"/>
</dbReference>
<protein>
    <submittedName>
        <fullName evidence="17">PKD_channel domain-containing protein</fullName>
    </submittedName>
</protein>
<dbReference type="SUPFAM" id="SSF48371">
    <property type="entry name" value="ARM repeat"/>
    <property type="match status" value="1"/>
</dbReference>
<keyword evidence="10" id="KW-1015">Disulfide bond</keyword>
<feature type="transmembrane region" description="Helical" evidence="13">
    <location>
        <begin position="687"/>
        <end position="711"/>
    </location>
</feature>
<feature type="transmembrane region" description="Helical" evidence="13">
    <location>
        <begin position="799"/>
        <end position="821"/>
    </location>
</feature>
<dbReference type="Pfam" id="PF08016">
    <property type="entry name" value="PKD_channel"/>
    <property type="match status" value="1"/>
</dbReference>
<reference evidence="17" key="2">
    <citation type="submission" date="2016-06" db="UniProtKB">
        <authorList>
            <consortium name="WormBaseParasite"/>
        </authorList>
    </citation>
    <scope>IDENTIFICATION</scope>
</reference>
<reference evidence="16" key="1">
    <citation type="submission" date="2014-05" db="EMBL/GenBank/DDBJ databases">
        <title>The genome and life-stage specific transcriptomes of Globodera pallida elucidate key aspects of plant parasitism by a cyst nematode.</title>
        <authorList>
            <person name="Cotton J.A."/>
            <person name="Lilley C.J."/>
            <person name="Jones L.M."/>
            <person name="Kikuchi T."/>
            <person name="Reid A.J."/>
            <person name="Thorpe P."/>
            <person name="Tsai I.J."/>
            <person name="Beasley H."/>
            <person name="Blok V."/>
            <person name="Cock P.J.A."/>
            <person name="Van den Akker S.E."/>
            <person name="Holroyd N."/>
            <person name="Hunt M."/>
            <person name="Mantelin S."/>
            <person name="Naghra H."/>
            <person name="Pain A."/>
            <person name="Palomares-Rius J.E."/>
            <person name="Zarowiecki M."/>
            <person name="Berriman M."/>
            <person name="Jones J.T."/>
            <person name="Urwin P.E."/>
        </authorList>
    </citation>
    <scope>NUCLEOTIDE SEQUENCE [LARGE SCALE GENOMIC DNA]</scope>
    <source>
        <strain evidence="16">Lindley</strain>
    </source>
</reference>
<keyword evidence="7 13" id="KW-1133">Transmembrane helix</keyword>
<evidence type="ECO:0000313" key="16">
    <source>
        <dbReference type="Proteomes" id="UP000050741"/>
    </source>
</evidence>
<evidence type="ECO:0000256" key="13">
    <source>
        <dbReference type="SAM" id="Phobius"/>
    </source>
</evidence>
<evidence type="ECO:0000256" key="7">
    <source>
        <dbReference type="ARBA" id="ARBA00022989"/>
    </source>
</evidence>
<dbReference type="Pfam" id="PF21381">
    <property type="entry name" value="MCLN_ECD"/>
    <property type="match status" value="1"/>
</dbReference>
<keyword evidence="6" id="KW-0967">Endosome</keyword>
<dbReference type="InterPro" id="IPR013122">
    <property type="entry name" value="PKD1_2_channel"/>
</dbReference>
<evidence type="ECO:0000256" key="1">
    <source>
        <dbReference type="ARBA" id="ARBA00004337"/>
    </source>
</evidence>
<evidence type="ECO:0000256" key="10">
    <source>
        <dbReference type="ARBA" id="ARBA00023157"/>
    </source>
</evidence>
<dbReference type="PANTHER" id="PTHR12127:SF7">
    <property type="entry name" value="SD02261P"/>
    <property type="match status" value="1"/>
</dbReference>
<organism evidence="16 17">
    <name type="scientific">Globodera pallida</name>
    <name type="common">Potato cyst nematode worm</name>
    <name type="synonym">Heterodera pallida</name>
    <dbReference type="NCBI Taxonomy" id="36090"/>
    <lineage>
        <taxon>Eukaryota</taxon>
        <taxon>Metazoa</taxon>
        <taxon>Ecdysozoa</taxon>
        <taxon>Nematoda</taxon>
        <taxon>Chromadorea</taxon>
        <taxon>Rhabditida</taxon>
        <taxon>Tylenchina</taxon>
        <taxon>Tylenchomorpha</taxon>
        <taxon>Tylenchoidea</taxon>
        <taxon>Heteroderidae</taxon>
        <taxon>Heteroderinae</taxon>
        <taxon>Globodera</taxon>
    </lineage>
</organism>
<keyword evidence="16" id="KW-1185">Reference proteome</keyword>
<accession>A0A183BMS3</accession>
<dbReference type="PANTHER" id="PTHR12127">
    <property type="entry name" value="MUCOLIPIN"/>
    <property type="match status" value="1"/>
</dbReference>
<feature type="transmembrane region" description="Helical" evidence="13">
    <location>
        <begin position="654"/>
        <end position="675"/>
    </location>
</feature>
<evidence type="ECO:0000256" key="11">
    <source>
        <dbReference type="ARBA" id="ARBA00023303"/>
    </source>
</evidence>
<dbReference type="WBParaSite" id="GPLIN_000190800">
    <property type="protein sequence ID" value="GPLIN_000190800"/>
    <property type="gene ID" value="GPLIN_000190800"/>
</dbReference>
<dbReference type="InterPro" id="IPR039031">
    <property type="entry name" value="Mucolipin"/>
</dbReference>
<evidence type="ECO:0000256" key="2">
    <source>
        <dbReference type="ARBA" id="ARBA00004651"/>
    </source>
</evidence>
<evidence type="ECO:0000259" key="14">
    <source>
        <dbReference type="Pfam" id="PF08016"/>
    </source>
</evidence>